<dbReference type="InterPro" id="IPR050491">
    <property type="entry name" value="AmpC-like"/>
</dbReference>
<sequence length="362" mass="40841">MKSKLFYFVFSVFLISCTDDPPIPDDDARLSRQLSRLFEAKEADGFYGSVYIQKEGAVLLERGFGIQNQNPDILNKPYTIFDIGSLTKQFTASAILKLEMDGFLHVENTLMDYFPEVPDDKKDITIHQLLTHTAGFREGIGDDYDIIGADDFIDLAFASPLINNPGTIYAYSNVGYSILGIIIEKVSHTTYENYLRAQLWIPAGMKETGYILPDFKNDRMAIGFMVNKPVGFPNAPGLWADDGPGWHLRANGGILSSVSDMQKWDKALNGETVLNFEAKEKLFFPYVAEDPEESSFYGYGWTVSEAPTKNPVYWHDGGNDVFYAIMFRIPEDKLTMVLMSNRASSFDETVIEEVMELIYNSL</sequence>
<proteinExistence type="predicted"/>
<organism evidence="2 3">
    <name type="scientific">Sinomicrobium pectinilyticum</name>
    <dbReference type="NCBI Taxonomy" id="1084421"/>
    <lineage>
        <taxon>Bacteria</taxon>
        <taxon>Pseudomonadati</taxon>
        <taxon>Bacteroidota</taxon>
        <taxon>Flavobacteriia</taxon>
        <taxon>Flavobacteriales</taxon>
        <taxon>Flavobacteriaceae</taxon>
        <taxon>Sinomicrobium</taxon>
    </lineage>
</organism>
<feature type="domain" description="Beta-lactamase-related" evidence="1">
    <location>
        <begin position="49"/>
        <end position="348"/>
    </location>
</feature>
<dbReference type="InterPro" id="IPR012338">
    <property type="entry name" value="Beta-lactam/transpept-like"/>
</dbReference>
<dbReference type="Proteomes" id="UP000267469">
    <property type="component" value="Unassembled WGS sequence"/>
</dbReference>
<dbReference type="OrthoDB" id="9793489at2"/>
<protein>
    <submittedName>
        <fullName evidence="2">Class A beta-lactamase-related serine hydrolase</fullName>
    </submittedName>
</protein>
<reference evidence="2 3" key="1">
    <citation type="submission" date="2018-10" db="EMBL/GenBank/DDBJ databases">
        <title>Sinomicrobium pectinilyticum sp. nov., a pectinase-producing bacterium isolated from alkaline and saline soil, and emended description of the genus Sinomicrobium.</title>
        <authorList>
            <person name="Cheng B."/>
            <person name="Li C."/>
            <person name="Lai Q."/>
            <person name="Du M."/>
            <person name="Shao Z."/>
            <person name="Xu P."/>
            <person name="Yang C."/>
        </authorList>
    </citation>
    <scope>NUCLEOTIDE SEQUENCE [LARGE SCALE GENOMIC DNA]</scope>
    <source>
        <strain evidence="2 3">5DNS001</strain>
    </source>
</reference>
<accession>A0A3N0EKL3</accession>
<dbReference type="EMBL" id="RJTM01000059">
    <property type="protein sequence ID" value="RNL88453.1"/>
    <property type="molecule type" value="Genomic_DNA"/>
</dbReference>
<name>A0A3N0EKL3_SINP1</name>
<dbReference type="RefSeq" id="WP_123215551.1">
    <property type="nucleotide sequence ID" value="NZ_RJTM01000059.1"/>
</dbReference>
<dbReference type="PROSITE" id="PS51257">
    <property type="entry name" value="PROKAR_LIPOPROTEIN"/>
    <property type="match status" value="1"/>
</dbReference>
<comment type="caution">
    <text evidence="2">The sequence shown here is derived from an EMBL/GenBank/DDBJ whole genome shotgun (WGS) entry which is preliminary data.</text>
</comment>
<evidence type="ECO:0000259" key="1">
    <source>
        <dbReference type="Pfam" id="PF00144"/>
    </source>
</evidence>
<dbReference type="InterPro" id="IPR001466">
    <property type="entry name" value="Beta-lactam-related"/>
</dbReference>
<dbReference type="Gene3D" id="3.40.710.10">
    <property type="entry name" value="DD-peptidase/beta-lactamase superfamily"/>
    <property type="match status" value="1"/>
</dbReference>
<evidence type="ECO:0000313" key="3">
    <source>
        <dbReference type="Proteomes" id="UP000267469"/>
    </source>
</evidence>
<dbReference type="PANTHER" id="PTHR46825:SF9">
    <property type="entry name" value="BETA-LACTAMASE-RELATED DOMAIN-CONTAINING PROTEIN"/>
    <property type="match status" value="1"/>
</dbReference>
<dbReference type="Pfam" id="PF00144">
    <property type="entry name" value="Beta-lactamase"/>
    <property type="match status" value="1"/>
</dbReference>
<evidence type="ECO:0000313" key="2">
    <source>
        <dbReference type="EMBL" id="RNL88453.1"/>
    </source>
</evidence>
<gene>
    <name evidence="2" type="ORF">ED312_08340</name>
</gene>
<keyword evidence="2" id="KW-0378">Hydrolase</keyword>
<keyword evidence="3" id="KW-1185">Reference proteome</keyword>
<dbReference type="GO" id="GO:0016787">
    <property type="term" value="F:hydrolase activity"/>
    <property type="evidence" value="ECO:0007669"/>
    <property type="project" value="UniProtKB-KW"/>
</dbReference>
<dbReference type="SUPFAM" id="SSF56601">
    <property type="entry name" value="beta-lactamase/transpeptidase-like"/>
    <property type="match status" value="1"/>
</dbReference>
<dbReference type="PANTHER" id="PTHR46825">
    <property type="entry name" value="D-ALANYL-D-ALANINE-CARBOXYPEPTIDASE/ENDOPEPTIDASE AMPH"/>
    <property type="match status" value="1"/>
</dbReference>
<dbReference type="AlphaFoldDB" id="A0A3N0EKL3"/>